<gene>
    <name evidence="5" type="ORF">Harman_13800</name>
</gene>
<dbReference type="InterPro" id="IPR036388">
    <property type="entry name" value="WH-like_DNA-bd_sf"/>
</dbReference>
<dbReference type="SUPFAM" id="SSF46785">
    <property type="entry name" value="Winged helix' DNA-binding domain"/>
    <property type="match status" value="1"/>
</dbReference>
<keyword evidence="1" id="KW-0805">Transcription regulation</keyword>
<dbReference type="OrthoDB" id="46231at2157"/>
<proteinExistence type="predicted"/>
<dbReference type="NCBIfam" id="NF033788">
    <property type="entry name" value="HTH_metalloreg"/>
    <property type="match status" value="1"/>
</dbReference>
<dbReference type="InterPro" id="IPR011991">
    <property type="entry name" value="ArsR-like_HTH"/>
</dbReference>
<dbReference type="Proteomes" id="UP000304382">
    <property type="component" value="Unassembled WGS sequence"/>
</dbReference>
<keyword evidence="6" id="KW-1185">Reference proteome</keyword>
<evidence type="ECO:0000256" key="1">
    <source>
        <dbReference type="ARBA" id="ARBA00023015"/>
    </source>
</evidence>
<organism evidence="5 6">
    <name type="scientific">Haloarcula mannanilytica</name>
    <dbReference type="NCBI Taxonomy" id="2509225"/>
    <lineage>
        <taxon>Archaea</taxon>
        <taxon>Methanobacteriati</taxon>
        <taxon>Methanobacteriota</taxon>
        <taxon>Stenosarchaea group</taxon>
        <taxon>Halobacteria</taxon>
        <taxon>Halobacteriales</taxon>
        <taxon>Haloarculaceae</taxon>
        <taxon>Haloarcula</taxon>
    </lineage>
</organism>
<dbReference type="PROSITE" id="PS50987">
    <property type="entry name" value="HTH_ARSR_2"/>
    <property type="match status" value="1"/>
</dbReference>
<evidence type="ECO:0000259" key="4">
    <source>
        <dbReference type="PROSITE" id="PS50987"/>
    </source>
</evidence>
<accession>A0A4C2EG57</accession>
<evidence type="ECO:0000313" key="6">
    <source>
        <dbReference type="Proteomes" id="UP000304382"/>
    </source>
</evidence>
<comment type="caution">
    <text evidence="5">The sequence shown here is derived from an EMBL/GenBank/DDBJ whole genome shotgun (WGS) entry which is preliminary data.</text>
</comment>
<dbReference type="InterPro" id="IPR036390">
    <property type="entry name" value="WH_DNA-bd_sf"/>
</dbReference>
<dbReference type="PANTHER" id="PTHR43132:SF2">
    <property type="entry name" value="ARSENICAL RESISTANCE OPERON REPRESSOR ARSR-RELATED"/>
    <property type="match status" value="1"/>
</dbReference>
<dbReference type="InterPro" id="IPR051011">
    <property type="entry name" value="Metal_resp_trans_reg"/>
</dbReference>
<evidence type="ECO:0000256" key="2">
    <source>
        <dbReference type="ARBA" id="ARBA00023125"/>
    </source>
</evidence>
<dbReference type="PANTHER" id="PTHR43132">
    <property type="entry name" value="ARSENICAL RESISTANCE OPERON REPRESSOR ARSR-RELATED"/>
    <property type="match status" value="1"/>
</dbReference>
<dbReference type="SMART" id="SM00418">
    <property type="entry name" value="HTH_ARSR"/>
    <property type="match status" value="1"/>
</dbReference>
<dbReference type="RefSeq" id="WP_137683056.1">
    <property type="nucleotide sequence ID" value="NZ_BIXZ01000001.1"/>
</dbReference>
<dbReference type="PRINTS" id="PR00778">
    <property type="entry name" value="HTHARSR"/>
</dbReference>
<dbReference type="EMBL" id="BIXZ01000001">
    <property type="protein sequence ID" value="GCF13445.1"/>
    <property type="molecule type" value="Genomic_DNA"/>
</dbReference>
<dbReference type="AlphaFoldDB" id="A0A4C2EG57"/>
<reference evidence="5 6" key="1">
    <citation type="submission" date="2019-02" db="EMBL/GenBank/DDBJ databases">
        <title>Haloarcula mannanilyticum sp. nov., a mannan degrading haloarchaeon isolated from commercial salt.</title>
        <authorList>
            <person name="Enomoto S."/>
            <person name="Shimane Y."/>
            <person name="Kamekura M."/>
            <person name="Ito T."/>
            <person name="Moriya O."/>
            <person name="Ihara K."/>
            <person name="Takahashi-Ando N."/>
            <person name="Fukushima Y."/>
            <person name="Yoshida Y."/>
            <person name="Usama R."/>
            <person name="Takai K."/>
            <person name="Minegishi H."/>
        </authorList>
    </citation>
    <scope>NUCLEOTIDE SEQUENCE [LARGE SCALE GENOMIC DNA]</scope>
    <source>
        <strain evidence="5 6">MD130-1</strain>
    </source>
</reference>
<evidence type="ECO:0000313" key="5">
    <source>
        <dbReference type="EMBL" id="GCF13445.1"/>
    </source>
</evidence>
<dbReference type="Pfam" id="PF01022">
    <property type="entry name" value="HTH_5"/>
    <property type="match status" value="1"/>
</dbReference>
<dbReference type="InterPro" id="IPR001845">
    <property type="entry name" value="HTH_ArsR_DNA-bd_dom"/>
</dbReference>
<dbReference type="GO" id="GO:0003700">
    <property type="term" value="F:DNA-binding transcription factor activity"/>
    <property type="evidence" value="ECO:0007669"/>
    <property type="project" value="InterPro"/>
</dbReference>
<sequence>MTQQTDRLERLIADEIGDCCAADVETRLETLEEYDAATPSPTEMDLDAVQTLGNETRYNIVQLLVTADDPLCVCELTHLIEVSDSAISHALSDLHDAGLVNREKDGQWRYYEPTDRATELIAALDRTRN</sequence>
<protein>
    <submittedName>
        <fullName evidence="5">Transcriptional regulator</fullName>
    </submittedName>
</protein>
<feature type="domain" description="HTH arsR-type" evidence="4">
    <location>
        <begin position="37"/>
        <end position="129"/>
    </location>
</feature>
<dbReference type="CDD" id="cd00090">
    <property type="entry name" value="HTH_ARSR"/>
    <property type="match status" value="1"/>
</dbReference>
<evidence type="ECO:0000256" key="3">
    <source>
        <dbReference type="ARBA" id="ARBA00023163"/>
    </source>
</evidence>
<keyword evidence="2" id="KW-0238">DNA-binding</keyword>
<keyword evidence="3" id="KW-0804">Transcription</keyword>
<name>A0A4C2EG57_9EURY</name>
<dbReference type="Gene3D" id="1.10.10.10">
    <property type="entry name" value="Winged helix-like DNA-binding domain superfamily/Winged helix DNA-binding domain"/>
    <property type="match status" value="1"/>
</dbReference>
<dbReference type="GO" id="GO:0003677">
    <property type="term" value="F:DNA binding"/>
    <property type="evidence" value="ECO:0007669"/>
    <property type="project" value="UniProtKB-KW"/>
</dbReference>